<dbReference type="EMBL" id="FPCG01000003">
    <property type="protein sequence ID" value="SFV21786.1"/>
    <property type="molecule type" value="Genomic_DNA"/>
</dbReference>
<reference evidence="12 13" key="1">
    <citation type="submission" date="2016-10" db="EMBL/GenBank/DDBJ databases">
        <authorList>
            <person name="de Groot N.N."/>
        </authorList>
    </citation>
    <scope>NUCLEOTIDE SEQUENCE [LARGE SCALE GENOMIC DNA]</scope>
    <source>
        <strain evidence="12 13">CGMCC 1.7054</strain>
    </source>
</reference>
<evidence type="ECO:0000256" key="8">
    <source>
        <dbReference type="ARBA" id="ARBA00023033"/>
    </source>
</evidence>
<dbReference type="FunFam" id="3.50.50.60:FF:000138">
    <property type="entry name" value="Flavin-containing monooxygenase"/>
    <property type="match status" value="1"/>
</dbReference>
<dbReference type="OrthoDB" id="9808049at2"/>
<evidence type="ECO:0000313" key="13">
    <source>
        <dbReference type="Proteomes" id="UP000198881"/>
    </source>
</evidence>
<evidence type="ECO:0000256" key="4">
    <source>
        <dbReference type="ARBA" id="ARBA00022630"/>
    </source>
</evidence>
<accession>A0A1I7MIR7</accession>
<keyword evidence="4" id="KW-0285">Flavoprotein</keyword>
<proteinExistence type="inferred from homology"/>
<dbReference type="GO" id="GO:0004499">
    <property type="term" value="F:N,N-dimethylaniline monooxygenase activity"/>
    <property type="evidence" value="ECO:0007669"/>
    <property type="project" value="InterPro"/>
</dbReference>
<dbReference type="STRING" id="574650.SAMN04487966_10340"/>
<keyword evidence="8 12" id="KW-0503">Monooxygenase</keyword>
<dbReference type="Pfam" id="PF00743">
    <property type="entry name" value="FMO-like"/>
    <property type="match status" value="2"/>
</dbReference>
<name>A0A1I7MIR7_9MICC</name>
<feature type="region of interest" description="Disordered" evidence="11">
    <location>
        <begin position="452"/>
        <end position="477"/>
    </location>
</feature>
<evidence type="ECO:0000256" key="1">
    <source>
        <dbReference type="ARBA" id="ARBA00001974"/>
    </source>
</evidence>
<dbReference type="InterPro" id="IPR036188">
    <property type="entry name" value="FAD/NAD-bd_sf"/>
</dbReference>
<comment type="similarity">
    <text evidence="3">Belongs to the FAD-binding monooxygenase family.</text>
</comment>
<evidence type="ECO:0000256" key="2">
    <source>
        <dbReference type="ARBA" id="ARBA00009183"/>
    </source>
</evidence>
<dbReference type="RefSeq" id="WP_091695518.1">
    <property type="nucleotide sequence ID" value="NZ_FPCG01000003.1"/>
</dbReference>
<keyword evidence="6" id="KW-0521">NADP</keyword>
<gene>
    <name evidence="12" type="ORF">SAMN04487966_10340</name>
</gene>
<protein>
    <recommendedName>
        <fullName evidence="10">Trimethylamine monooxygenase</fullName>
        <ecNumber evidence="9">1.14.13.148</ecNumber>
    </recommendedName>
</protein>
<evidence type="ECO:0000256" key="10">
    <source>
        <dbReference type="ARBA" id="ARBA00035159"/>
    </source>
</evidence>
<evidence type="ECO:0000256" key="7">
    <source>
        <dbReference type="ARBA" id="ARBA00023002"/>
    </source>
</evidence>
<dbReference type="Proteomes" id="UP000198881">
    <property type="component" value="Unassembled WGS sequence"/>
</dbReference>
<dbReference type="GO" id="GO:0034899">
    <property type="term" value="F:trimethylamine monooxygenase activity"/>
    <property type="evidence" value="ECO:0007669"/>
    <property type="project" value="UniProtKB-EC"/>
</dbReference>
<dbReference type="GO" id="GO:0050661">
    <property type="term" value="F:NADP binding"/>
    <property type="evidence" value="ECO:0007669"/>
    <property type="project" value="InterPro"/>
</dbReference>
<evidence type="ECO:0000256" key="5">
    <source>
        <dbReference type="ARBA" id="ARBA00022827"/>
    </source>
</evidence>
<dbReference type="SMR" id="A0A1I7MIR7"/>
<dbReference type="GO" id="GO:0050660">
    <property type="term" value="F:flavin adenine dinucleotide binding"/>
    <property type="evidence" value="ECO:0007669"/>
    <property type="project" value="InterPro"/>
</dbReference>
<evidence type="ECO:0000313" key="12">
    <source>
        <dbReference type="EMBL" id="SFV21786.1"/>
    </source>
</evidence>
<sequence length="477" mass="55152">MTQKRIAIIGAGPSGMAALRAFESAEKAGAEVPEIVCYEKQGDWGGQWNYSWRTGIDQYGEPVHSSMYRNLWSNGPKEALEFAEYTFDEHFGRPISSYPPREVLWDYIDGRVRQSEAKSKVRFATAVRWVQFHEDTETFTVTVEDLRSKQTTAATFDHVIVATGHFSFPNVPDVPGIETFPGTLHHAHDFRGAEKLADKRVLLIGASYSAEDIGVQAYKMGARSVTMSYRSRPQGYDWPEGMEELPGIQEIQGQTVHFSNGEVREFDAIVLCTGYLHKYPFLPTELALESPNNIYPDHLYRGVIWQKNPRLSYLGAQDQWFTFNMFDAQAWYVRDLILGRAELPSERERAEHMQSWRNRFMALETDADDVQFQADYIQDLIEATDYPMFDLDEVVKTFLDWKKDKKANILTYRDKQHRSVMTGTMAAKHHTRWLHELDDSLERYLGAPKEDEMRSRFEADDADEDIERLPLQERIQR</sequence>
<evidence type="ECO:0000256" key="11">
    <source>
        <dbReference type="SAM" id="MobiDB-lite"/>
    </source>
</evidence>
<keyword evidence="5" id="KW-0274">FAD</keyword>
<evidence type="ECO:0000256" key="9">
    <source>
        <dbReference type="ARBA" id="ARBA00034528"/>
    </source>
</evidence>
<keyword evidence="13" id="KW-1185">Reference proteome</keyword>
<feature type="compositionally biased region" description="Basic and acidic residues" evidence="11">
    <location>
        <begin position="467"/>
        <end position="477"/>
    </location>
</feature>
<dbReference type="AlphaFoldDB" id="A0A1I7MIR7"/>
<dbReference type="SUPFAM" id="SSF51905">
    <property type="entry name" value="FAD/NAD(P)-binding domain"/>
    <property type="match status" value="2"/>
</dbReference>
<dbReference type="InterPro" id="IPR020946">
    <property type="entry name" value="Flavin_mOase-like"/>
</dbReference>
<dbReference type="InterPro" id="IPR050346">
    <property type="entry name" value="FMO-like"/>
</dbReference>
<evidence type="ECO:0000256" key="6">
    <source>
        <dbReference type="ARBA" id="ARBA00022857"/>
    </source>
</evidence>
<dbReference type="Gene3D" id="3.50.50.60">
    <property type="entry name" value="FAD/NAD(P)-binding domain"/>
    <property type="match status" value="2"/>
</dbReference>
<keyword evidence="7" id="KW-0560">Oxidoreductase</keyword>
<comment type="cofactor">
    <cofactor evidence="1">
        <name>FAD</name>
        <dbReference type="ChEBI" id="CHEBI:57692"/>
    </cofactor>
</comment>
<dbReference type="EC" id="1.14.13.148" evidence="9"/>
<comment type="similarity">
    <text evidence="2">Belongs to the FMO family.</text>
</comment>
<dbReference type="PANTHER" id="PTHR23023">
    <property type="entry name" value="DIMETHYLANILINE MONOOXYGENASE"/>
    <property type="match status" value="1"/>
</dbReference>
<evidence type="ECO:0000256" key="3">
    <source>
        <dbReference type="ARBA" id="ARBA00010139"/>
    </source>
</evidence>
<organism evidence="12 13">
    <name type="scientific">Micrococcus terreus</name>
    <dbReference type="NCBI Taxonomy" id="574650"/>
    <lineage>
        <taxon>Bacteria</taxon>
        <taxon>Bacillati</taxon>
        <taxon>Actinomycetota</taxon>
        <taxon>Actinomycetes</taxon>
        <taxon>Micrococcales</taxon>
        <taxon>Micrococcaceae</taxon>
        <taxon>Micrococcus</taxon>
    </lineage>
</organism>